<dbReference type="OrthoDB" id="10256463at2759"/>
<evidence type="ECO:0000256" key="1">
    <source>
        <dbReference type="SAM" id="MobiDB-lite"/>
    </source>
</evidence>
<feature type="transmembrane region" description="Helical" evidence="2">
    <location>
        <begin position="146"/>
        <end position="167"/>
    </location>
</feature>
<accession>A0A8J6EAC9</accession>
<dbReference type="EMBL" id="JAHDYR010000015">
    <property type="protein sequence ID" value="KAG9394525.1"/>
    <property type="molecule type" value="Genomic_DNA"/>
</dbReference>
<name>A0A8J6EAC9_9EUKA</name>
<protein>
    <submittedName>
        <fullName evidence="3">Protein YIPF1</fullName>
    </submittedName>
</protein>
<feature type="compositionally biased region" description="Low complexity" evidence="1">
    <location>
        <begin position="29"/>
        <end position="38"/>
    </location>
</feature>
<dbReference type="PANTHER" id="PTHR12822:SF2">
    <property type="entry name" value="PROTEIN YIPF"/>
    <property type="match status" value="1"/>
</dbReference>
<keyword evidence="2" id="KW-0472">Membrane</keyword>
<reference evidence="3" key="1">
    <citation type="submission" date="2021-05" db="EMBL/GenBank/DDBJ databases">
        <title>A free-living protist that lacks canonical eukaryotic 1 DNA replication and segregation systems.</title>
        <authorList>
            <person name="Salas-Leiva D.E."/>
            <person name="Tromer E.C."/>
            <person name="Curtis B.A."/>
            <person name="Jerlstrom-Hultqvist J."/>
            <person name="Kolisko M."/>
            <person name="Yi Z."/>
            <person name="Salas-Leiva J.S."/>
            <person name="Gallot-Lavallee L."/>
            <person name="Kops G.J.P.L."/>
            <person name="Archibald J.M."/>
            <person name="Simpson A.G.B."/>
            <person name="Roger A.J."/>
        </authorList>
    </citation>
    <scope>NUCLEOTIDE SEQUENCE</scope>
    <source>
        <strain evidence="3">BICM</strain>
    </source>
</reference>
<keyword evidence="2" id="KW-1133">Transmembrane helix</keyword>
<dbReference type="GO" id="GO:0016192">
    <property type="term" value="P:vesicle-mediated transport"/>
    <property type="evidence" value="ECO:0007669"/>
    <property type="project" value="InterPro"/>
</dbReference>
<dbReference type="InterPro" id="IPR039765">
    <property type="entry name" value="Yip5/YIPF1/YIPF2"/>
</dbReference>
<dbReference type="PANTHER" id="PTHR12822">
    <property type="entry name" value="PROTEIN YIPF"/>
    <property type="match status" value="1"/>
</dbReference>
<dbReference type="GO" id="GO:0031267">
    <property type="term" value="F:small GTPase binding"/>
    <property type="evidence" value="ECO:0007669"/>
    <property type="project" value="InterPro"/>
</dbReference>
<keyword evidence="2" id="KW-0812">Transmembrane</keyword>
<sequence>MADDFDPFADDDPFFTDVALAPTMEPAKKTSSSASSPKPTDEPTMIPEPTQNEEEDQEPAAILPTAEADDAFFESEDGKDDDEIPNPEEQGRQYTITLPNWLGWITPQYYERFCDVNTFDIGKRLLAALFPYTGHFTKMSAANGEIYGPMWITMTYICLLGVMSYVAMKFNSVYHAYIPSLSSGVGDNEYDFRRVLFAAAVVIAYTVIVPAVFWIVSLVASFPLSFVTILDVVAYSLLPPMLTLPFCIIPYTIVGYLAWTTGALFGLIHVAVCIAWLVHQKSIRWLPALVLMILLIPIHVLWTFVIKLLILGYSIDFSVGMERWREMLDITLKQ</sequence>
<feature type="compositionally biased region" description="Acidic residues" evidence="1">
    <location>
        <begin position="1"/>
        <end position="14"/>
    </location>
</feature>
<feature type="transmembrane region" description="Helical" evidence="2">
    <location>
        <begin position="290"/>
        <end position="315"/>
    </location>
</feature>
<evidence type="ECO:0000256" key="2">
    <source>
        <dbReference type="SAM" id="Phobius"/>
    </source>
</evidence>
<proteinExistence type="predicted"/>
<gene>
    <name evidence="3" type="ORF">J8273_4199</name>
</gene>
<comment type="caution">
    <text evidence="3">The sequence shown here is derived from an EMBL/GenBank/DDBJ whole genome shotgun (WGS) entry which is preliminary data.</text>
</comment>
<feature type="transmembrane region" description="Helical" evidence="2">
    <location>
        <begin position="232"/>
        <end position="251"/>
    </location>
</feature>
<dbReference type="GO" id="GO:0005794">
    <property type="term" value="C:Golgi apparatus"/>
    <property type="evidence" value="ECO:0007669"/>
    <property type="project" value="InterPro"/>
</dbReference>
<organism evidence="3 4">
    <name type="scientific">Carpediemonas membranifera</name>
    <dbReference type="NCBI Taxonomy" id="201153"/>
    <lineage>
        <taxon>Eukaryota</taxon>
        <taxon>Metamonada</taxon>
        <taxon>Carpediemonas-like organisms</taxon>
        <taxon>Carpediemonas</taxon>
    </lineage>
</organism>
<feature type="region of interest" description="Disordered" evidence="1">
    <location>
        <begin position="1"/>
        <end position="66"/>
    </location>
</feature>
<feature type="transmembrane region" description="Helical" evidence="2">
    <location>
        <begin position="257"/>
        <end position="278"/>
    </location>
</feature>
<evidence type="ECO:0000313" key="4">
    <source>
        <dbReference type="Proteomes" id="UP000717585"/>
    </source>
</evidence>
<evidence type="ECO:0000313" key="3">
    <source>
        <dbReference type="EMBL" id="KAG9394525.1"/>
    </source>
</evidence>
<feature type="transmembrane region" description="Helical" evidence="2">
    <location>
        <begin position="195"/>
        <end position="220"/>
    </location>
</feature>
<dbReference type="AlphaFoldDB" id="A0A8J6EAC9"/>
<dbReference type="Proteomes" id="UP000717585">
    <property type="component" value="Unassembled WGS sequence"/>
</dbReference>
<keyword evidence="4" id="KW-1185">Reference proteome</keyword>